<organism evidence="1 2">
    <name type="scientific">Cichorium intybus</name>
    <name type="common">Chicory</name>
    <dbReference type="NCBI Taxonomy" id="13427"/>
    <lineage>
        <taxon>Eukaryota</taxon>
        <taxon>Viridiplantae</taxon>
        <taxon>Streptophyta</taxon>
        <taxon>Embryophyta</taxon>
        <taxon>Tracheophyta</taxon>
        <taxon>Spermatophyta</taxon>
        <taxon>Magnoliopsida</taxon>
        <taxon>eudicotyledons</taxon>
        <taxon>Gunneridae</taxon>
        <taxon>Pentapetalae</taxon>
        <taxon>asterids</taxon>
        <taxon>campanulids</taxon>
        <taxon>Asterales</taxon>
        <taxon>Asteraceae</taxon>
        <taxon>Cichorioideae</taxon>
        <taxon>Cichorieae</taxon>
        <taxon>Cichoriinae</taxon>
        <taxon>Cichorium</taxon>
    </lineage>
</organism>
<evidence type="ECO:0000313" key="1">
    <source>
        <dbReference type="EMBL" id="KAI3751160.1"/>
    </source>
</evidence>
<protein>
    <submittedName>
        <fullName evidence="1">Uncharacterized protein</fullName>
    </submittedName>
</protein>
<reference evidence="1 2" key="2">
    <citation type="journal article" date="2022" name="Mol. Ecol. Resour.">
        <title>The genomes of chicory, endive, great burdock and yacon provide insights into Asteraceae paleo-polyploidization history and plant inulin production.</title>
        <authorList>
            <person name="Fan W."/>
            <person name="Wang S."/>
            <person name="Wang H."/>
            <person name="Wang A."/>
            <person name="Jiang F."/>
            <person name="Liu H."/>
            <person name="Zhao H."/>
            <person name="Xu D."/>
            <person name="Zhang Y."/>
        </authorList>
    </citation>
    <scope>NUCLEOTIDE SEQUENCE [LARGE SCALE GENOMIC DNA]</scope>
    <source>
        <strain evidence="2">cv. Punajuju</strain>
        <tissue evidence="1">Leaves</tissue>
    </source>
</reference>
<name>A0ACB9DXI5_CICIN</name>
<keyword evidence="2" id="KW-1185">Reference proteome</keyword>
<proteinExistence type="predicted"/>
<dbReference type="Proteomes" id="UP001055811">
    <property type="component" value="Linkage Group LG04"/>
</dbReference>
<accession>A0ACB9DXI5</accession>
<sequence>MDWVQIAKQKETLNLSLSSLRLSLFPTPQFSSRVVALPPSGAPLLHATALALHSCCLLFVAEVSTDVTIKSRHHSRIQIK</sequence>
<comment type="caution">
    <text evidence="1">The sequence shown here is derived from an EMBL/GenBank/DDBJ whole genome shotgun (WGS) entry which is preliminary data.</text>
</comment>
<evidence type="ECO:0000313" key="2">
    <source>
        <dbReference type="Proteomes" id="UP001055811"/>
    </source>
</evidence>
<gene>
    <name evidence="1" type="ORF">L2E82_22206</name>
</gene>
<dbReference type="EMBL" id="CM042012">
    <property type="protein sequence ID" value="KAI3751160.1"/>
    <property type="molecule type" value="Genomic_DNA"/>
</dbReference>
<reference evidence="2" key="1">
    <citation type="journal article" date="2022" name="Mol. Ecol. Resour.">
        <title>The genomes of chicory, endive, great burdock and yacon provide insights into Asteraceae palaeo-polyploidization history and plant inulin production.</title>
        <authorList>
            <person name="Fan W."/>
            <person name="Wang S."/>
            <person name="Wang H."/>
            <person name="Wang A."/>
            <person name="Jiang F."/>
            <person name="Liu H."/>
            <person name="Zhao H."/>
            <person name="Xu D."/>
            <person name="Zhang Y."/>
        </authorList>
    </citation>
    <scope>NUCLEOTIDE SEQUENCE [LARGE SCALE GENOMIC DNA]</scope>
    <source>
        <strain evidence="2">cv. Punajuju</strain>
    </source>
</reference>